<feature type="compositionally biased region" description="Basic and acidic residues" evidence="1">
    <location>
        <begin position="224"/>
        <end position="235"/>
    </location>
</feature>
<dbReference type="GO" id="GO:1902036">
    <property type="term" value="P:regulation of hematopoietic stem cell differentiation"/>
    <property type="evidence" value="ECO:0007669"/>
    <property type="project" value="Ensembl"/>
</dbReference>
<feature type="domain" description="Nucleolar 27S pre-rRNA processing Urb2/Npa2 C-terminal" evidence="2">
    <location>
        <begin position="1515"/>
        <end position="1706"/>
    </location>
</feature>
<evidence type="ECO:0000313" key="4">
    <source>
        <dbReference type="Proteomes" id="UP000472263"/>
    </source>
</evidence>
<feature type="compositionally biased region" description="Polar residues" evidence="1">
    <location>
        <begin position="196"/>
        <end position="205"/>
    </location>
</feature>
<feature type="region of interest" description="Disordered" evidence="1">
    <location>
        <begin position="179"/>
        <end position="235"/>
    </location>
</feature>
<name>A0A668A5G5_9TELE</name>
<accession>A0A668A5G5</accession>
<dbReference type="PANTHER" id="PTHR15682:SF2">
    <property type="entry name" value="UNHEALTHY RIBOSOME BIOGENESIS PROTEIN 2 HOMOLOG"/>
    <property type="match status" value="1"/>
</dbReference>
<gene>
    <name evidence="3" type="primary">URB2</name>
    <name evidence="3" type="synonym">urb2</name>
</gene>
<feature type="region of interest" description="Disordered" evidence="1">
    <location>
        <begin position="623"/>
        <end position="648"/>
    </location>
</feature>
<dbReference type="CTD" id="9816"/>
<protein>
    <submittedName>
        <fullName evidence="3">URB2 ribosome biogenesis homolog</fullName>
    </submittedName>
</protein>
<feature type="compositionally biased region" description="Basic and acidic residues" evidence="1">
    <location>
        <begin position="731"/>
        <end position="740"/>
    </location>
</feature>
<evidence type="ECO:0000313" key="3">
    <source>
        <dbReference type="Ensembl" id="ENSMMDP00005048537.1"/>
    </source>
</evidence>
<proteinExistence type="predicted"/>
<evidence type="ECO:0000256" key="1">
    <source>
        <dbReference type="SAM" id="MobiDB-lite"/>
    </source>
</evidence>
<reference evidence="3" key="1">
    <citation type="submission" date="2019-06" db="EMBL/GenBank/DDBJ databases">
        <authorList>
            <consortium name="Wellcome Sanger Institute Data Sharing"/>
        </authorList>
    </citation>
    <scope>NUCLEOTIDE SEQUENCE [LARGE SCALE GENOMIC DNA]</scope>
</reference>
<sequence length="1715" mass="189389">MAAIYSGIHLKLKSPQTPWEDKLKLARFAWISSQCLLPNKEQVLLDWSTHALTGWYSHKVEFSQNVLEGLWCYLDDVLRSRKLRSLLGQGKTISLRLNMAQLLLDRLRECACAGSGQSVCVTTLLSVCQGILSSPALSSIFTTKYELMVDLLAKFCSLACRELQQPSLTGALPAHMKSELEMTESVASEDEPMTEAPQNQPNSDSDPTRSEPVAESPPDQPETNESRPQEKESLRSGHTFEVLLQVLSCYLSVQRQQANPNRVFTMVSNHLIQPVVLLRHLLTSGERTLSHTHLRLRQQLCRDIRVKIDSVLQLALFSPEHLASYKEELLPSKEDSSKRGPGGMKGLLKPVGAVLDKLSDKGYCEPSMHYAVKSNAFTLLFKFFLENYGRGGEEEKRMLCFYFLTRLISALDVGLDGPPVSAVIPPEQSSPPAASCSPESWSLALLAVEALLSQALSADIYNVAADRIRHGEVQLKFYTALAQMLFNQAQPSIPAWYRCLKVLLGLNHLILEPDLDQVLSLAWVDTECMETRVQRARQLMVCSLLQTYTKLRQLPRFFSELLSIICRPALDDLRPPLLFEGVSASLRTCLLDTPPSHGLEICSSVLENIRRYILPDLVKEGSKEEKMEVERQEGGDDTGEKEGDKTDGERGDAALKLFSLSQLLHAVFFSLKTLDNASPLPLVRQTHSLMEEMWHVVKDLLQLVSVEKKATRVGIETDTGLIKKKSRKSIKNTDHRESKNASDSQSGVMWKQKTQEAALLLRYTWVEVDTLFHIHCSKYTSQESAQTASASVLSHIESLVSGEIFAASLQPSCSPVSFLLLKLLTLQQMKKVMLDTPLLSQPSTAALLSRAAHFILAREELDVSLDGEQVWDGQIGSVNASSYLVAHWYLVTSNLPLIAPYLTGEDVGCMADVLVSSLLGRQTGGGKDQLPGCLSVSHISSQLIQSPILVELPPLFSATVRSLTKRITGVLMATSAPQVGPMLLKLQEVGLPEKGAAVNQLEGDADQTPPAVKKSEAIVEQILRSSKTGEVSVVLSDTQTKELLDLFQIATNLNPDGMNSEDLSCLFLLLCFILSSTSSQPDRATKGPSNPGGDAVFLGRLLRLLTSLLEGRNFQSVLKLIHGSSLLQAAVSSLLVHSNSGRFHSTSSPDRLDLIKAVQVFIRSLVQFIIIRNSSVRLNLEQFTSYLTSNEVAKKQMAVTPASKPAEAPILGKPEAEVSIFSIHLLLASLTSFSQAMTSNLGRSKQMDQTLTQMIARTTAALGPAIEAILQPQPVSQNANQPAGVLGQAFLVKVVTIMLHCEMSSLSVESENKPSGAQPALTHMTLYRGFCQQILKEISSAPRPMDFLVSSLRFLSAFYQAVGGTGREKEEEEEGEEEKKRRKEADELYSQILQCVYRLLAAPWLSQKDGCEVEPAVEELLRHLVERSTTGQLHLVLLVIREGLDTGKLRAGNYREVLSAVIIVKLLSCCHLPEPCSKALWLIAPQLLSAMVFLVRSSSQDVSLTLPFTVPTVTSMTSLLRQGAGRISSPHHVTQVLGALQLVPLDRLTPPVYHAAFLAVHEALFAIIQCHPQVMLDAAPSFLNVFYRLVASIMQEGRQKGDCDSGADSDVYLQCSRLAERMYSHIAATAESFTTLSAFMVAQYVTELQKVTLRPDIKQHLTEGIYRILDLCMEQDIKFLTAGLQMGVREVFSELYSSYTHYHKTQRQGEDKYTA</sequence>
<dbReference type="GO" id="GO:0005730">
    <property type="term" value="C:nucleolus"/>
    <property type="evidence" value="ECO:0007669"/>
    <property type="project" value="TreeGrafter"/>
</dbReference>
<dbReference type="GO" id="GO:0042254">
    <property type="term" value="P:ribosome biogenesis"/>
    <property type="evidence" value="ECO:0007669"/>
    <property type="project" value="TreeGrafter"/>
</dbReference>
<feature type="region of interest" description="Disordered" evidence="1">
    <location>
        <begin position="724"/>
        <end position="747"/>
    </location>
</feature>
<dbReference type="GO" id="GO:1901796">
    <property type="term" value="P:regulation of signal transduction by p53 class mediator"/>
    <property type="evidence" value="ECO:0007669"/>
    <property type="project" value="Ensembl"/>
</dbReference>
<dbReference type="Ensembl" id="ENSMMDT00005049489.1">
    <property type="protein sequence ID" value="ENSMMDP00005048537.1"/>
    <property type="gene ID" value="ENSMMDG00005022083.1"/>
</dbReference>
<reference evidence="3" key="2">
    <citation type="submission" date="2025-08" db="UniProtKB">
        <authorList>
            <consortium name="Ensembl"/>
        </authorList>
    </citation>
    <scope>IDENTIFICATION</scope>
</reference>
<dbReference type="Proteomes" id="UP000472263">
    <property type="component" value="Chromosome 3"/>
</dbReference>
<dbReference type="GeneTree" id="ENSGT00390000009258"/>
<dbReference type="RefSeq" id="XP_029903077.1">
    <property type="nucleotide sequence ID" value="XM_030047217.1"/>
</dbReference>
<dbReference type="FunCoup" id="A0A668A5G5">
    <property type="interactions" value="1060"/>
</dbReference>
<dbReference type="Pfam" id="PF10441">
    <property type="entry name" value="Urb2"/>
    <property type="match status" value="1"/>
</dbReference>
<reference evidence="3" key="3">
    <citation type="submission" date="2025-09" db="UniProtKB">
        <authorList>
            <consortium name="Ensembl"/>
        </authorList>
    </citation>
    <scope>IDENTIFICATION</scope>
</reference>
<dbReference type="GeneID" id="115356148"/>
<dbReference type="InterPro" id="IPR052609">
    <property type="entry name" value="Ribosome_Biogenesis_Reg"/>
</dbReference>
<dbReference type="PANTHER" id="PTHR15682">
    <property type="entry name" value="UNHEALTHY RIBOSOME BIOGENESIS PROTEIN 2 HOMOLOG"/>
    <property type="match status" value="1"/>
</dbReference>
<organism evidence="3 4">
    <name type="scientific">Myripristis murdjan</name>
    <name type="common">pinecone soldierfish</name>
    <dbReference type="NCBI Taxonomy" id="586833"/>
    <lineage>
        <taxon>Eukaryota</taxon>
        <taxon>Metazoa</taxon>
        <taxon>Chordata</taxon>
        <taxon>Craniata</taxon>
        <taxon>Vertebrata</taxon>
        <taxon>Euteleostomi</taxon>
        <taxon>Actinopterygii</taxon>
        <taxon>Neopterygii</taxon>
        <taxon>Teleostei</taxon>
        <taxon>Neoteleostei</taxon>
        <taxon>Acanthomorphata</taxon>
        <taxon>Holocentriformes</taxon>
        <taxon>Holocentridae</taxon>
        <taxon>Myripristis</taxon>
    </lineage>
</organism>
<dbReference type="InterPro" id="IPR018849">
    <property type="entry name" value="Urb2/Npa2_C"/>
</dbReference>
<keyword evidence="4" id="KW-1185">Reference proteome</keyword>
<dbReference type="InParanoid" id="A0A668A5G5"/>
<evidence type="ECO:0000259" key="2">
    <source>
        <dbReference type="Pfam" id="PF10441"/>
    </source>
</evidence>